<dbReference type="Pfam" id="PF04464">
    <property type="entry name" value="Glyphos_transf"/>
    <property type="match status" value="1"/>
</dbReference>
<dbReference type="GO" id="GO:0047355">
    <property type="term" value="F:CDP-glycerol glycerophosphotransferase activity"/>
    <property type="evidence" value="ECO:0007669"/>
    <property type="project" value="InterPro"/>
</dbReference>
<evidence type="ECO:0000313" key="2">
    <source>
        <dbReference type="Proteomes" id="UP000826725"/>
    </source>
</evidence>
<dbReference type="RefSeq" id="WP_228856282.1">
    <property type="nucleotide sequence ID" value="NZ_AP024086.1"/>
</dbReference>
<accession>A0A8D5FQW5</accession>
<reference evidence="1" key="1">
    <citation type="submission" date="2020-09" db="EMBL/GenBank/DDBJ databases">
        <title>Desulfogranum mesoprofundum gen. nov., sp. nov., a novel mesophilic, sulfate-reducing chemolithoautotroph isolated from a deep-sea hydrothermal vent chimney in the Suiyo Seamount.</title>
        <authorList>
            <person name="Hashimoto Y."/>
            <person name="Nakagawa S."/>
        </authorList>
    </citation>
    <scope>NUCLEOTIDE SEQUENCE</scope>
    <source>
        <strain evidence="1">KT2</strain>
    </source>
</reference>
<dbReference type="AlphaFoldDB" id="A0A8D5FQW5"/>
<proteinExistence type="predicted"/>
<gene>
    <name evidence="1" type="ORF">DGMP_08070</name>
</gene>
<dbReference type="Proteomes" id="UP000826725">
    <property type="component" value="Chromosome"/>
</dbReference>
<name>A0A8D5FQW5_9BACT</name>
<dbReference type="GO" id="GO:0016020">
    <property type="term" value="C:membrane"/>
    <property type="evidence" value="ECO:0007669"/>
    <property type="project" value="InterPro"/>
</dbReference>
<dbReference type="KEGG" id="dbk:DGMP_08070"/>
<organism evidence="1 2">
    <name type="scientific">Desulfomarina profundi</name>
    <dbReference type="NCBI Taxonomy" id="2772557"/>
    <lineage>
        <taxon>Bacteria</taxon>
        <taxon>Pseudomonadati</taxon>
        <taxon>Thermodesulfobacteriota</taxon>
        <taxon>Desulfobulbia</taxon>
        <taxon>Desulfobulbales</taxon>
        <taxon>Desulfobulbaceae</taxon>
        <taxon>Desulfomarina</taxon>
    </lineage>
</organism>
<protein>
    <submittedName>
        <fullName evidence="1">Uncharacterized protein</fullName>
    </submittedName>
</protein>
<keyword evidence="2" id="KW-1185">Reference proteome</keyword>
<sequence length="391" mass="45318">MKILIWATTFGGDLWSLARYLDKRPEITLKIIMDNPKLHLREGIATLFPLHSEIVKRRLYSHLMGIPGYSPDITVMDNRVPLRRLSPKGFMLWHGFGWKGPNDLHEFAHLHRSIRRCWGSAMAPNDLFRWQTFGQWDFAHRTKISGFHPHNCCITGSACHDDLRVPLDRELLQPYYPFDVVGKKTVLIAPTWHYGEVFAHWGNDAELFHKLLSRLKARDTNVILRLHDSFRYPKNYIRTLNELAENHGSIVLKFKNHSPDNFLDMQVADGLITNFSSIANLFYATGRPTIHIYPVADCDEEFMWRRYTPAGIYSKKVNSVKYIWKLAPEENGGLLACSFSELMSHVDKILEEPGCCREKADKFLTKYMLGADRKNCARILTELEKMSVRRG</sequence>
<dbReference type="InterPro" id="IPR007554">
    <property type="entry name" value="Glycerophosphate_synth"/>
</dbReference>
<evidence type="ECO:0000313" key="1">
    <source>
        <dbReference type="EMBL" id="BCL60114.1"/>
    </source>
</evidence>
<dbReference type="EMBL" id="AP024086">
    <property type="protein sequence ID" value="BCL60114.1"/>
    <property type="molecule type" value="Genomic_DNA"/>
</dbReference>